<dbReference type="PANTHER" id="PTHR32432:SF4">
    <property type="entry name" value="CELL DIVISION PROTEIN FTSA"/>
    <property type="match status" value="1"/>
</dbReference>
<dbReference type="InterPro" id="IPR043129">
    <property type="entry name" value="ATPase_NBD"/>
</dbReference>
<dbReference type="OrthoDB" id="9810567at2"/>
<protein>
    <submittedName>
        <fullName evidence="3">Cell division protein FtsA</fullName>
    </submittedName>
</protein>
<dbReference type="InterPro" id="IPR050696">
    <property type="entry name" value="FtsA/MreB"/>
</dbReference>
<dbReference type="Pfam" id="PF14450">
    <property type="entry name" value="FtsA"/>
    <property type="match status" value="1"/>
</dbReference>
<dbReference type="InterPro" id="IPR003494">
    <property type="entry name" value="SHS2_FtsA"/>
</dbReference>
<evidence type="ECO:0000313" key="4">
    <source>
        <dbReference type="Proteomes" id="UP000190435"/>
    </source>
</evidence>
<dbReference type="GO" id="GO:0009898">
    <property type="term" value="C:cytoplasmic side of plasma membrane"/>
    <property type="evidence" value="ECO:0007669"/>
    <property type="project" value="TreeGrafter"/>
</dbReference>
<name>A0A1T0A7N6_9GAMM</name>
<evidence type="ECO:0000259" key="1">
    <source>
        <dbReference type="SMART" id="SM00842"/>
    </source>
</evidence>
<dbReference type="SMART" id="SM00842">
    <property type="entry name" value="FtsA"/>
    <property type="match status" value="1"/>
</dbReference>
<keyword evidence="4" id="KW-1185">Reference proteome</keyword>
<dbReference type="EMBL" id="MUXU01000022">
    <property type="protein sequence ID" value="OOR91331.1"/>
    <property type="molecule type" value="Genomic_DNA"/>
</dbReference>
<evidence type="ECO:0000313" key="5">
    <source>
        <dbReference type="Proteomes" id="UP000255279"/>
    </source>
</evidence>
<organism evidence="2 4">
    <name type="scientific">Moraxella caviae</name>
    <dbReference type="NCBI Taxonomy" id="34060"/>
    <lineage>
        <taxon>Bacteria</taxon>
        <taxon>Pseudomonadati</taxon>
        <taxon>Pseudomonadota</taxon>
        <taxon>Gammaproteobacteria</taxon>
        <taxon>Moraxellales</taxon>
        <taxon>Moraxellaceae</taxon>
        <taxon>Moraxella</taxon>
    </lineage>
</organism>
<dbReference type="SUPFAM" id="SSF53067">
    <property type="entry name" value="Actin-like ATPase domain"/>
    <property type="match status" value="2"/>
</dbReference>
<reference evidence="3 5" key="2">
    <citation type="submission" date="2018-06" db="EMBL/GenBank/DDBJ databases">
        <authorList>
            <consortium name="Pathogen Informatics"/>
            <person name="Doyle S."/>
        </authorList>
    </citation>
    <scope>NUCLEOTIDE SEQUENCE [LARGE SCALE GENOMIC DNA]</scope>
    <source>
        <strain evidence="3 5">NCTC10293</strain>
    </source>
</reference>
<dbReference type="PANTHER" id="PTHR32432">
    <property type="entry name" value="CELL DIVISION PROTEIN FTSA-RELATED"/>
    <property type="match status" value="1"/>
</dbReference>
<dbReference type="AlphaFoldDB" id="A0A1T0A7N6"/>
<proteinExistence type="predicted"/>
<dbReference type="GO" id="GO:0051301">
    <property type="term" value="P:cell division"/>
    <property type="evidence" value="ECO:0007669"/>
    <property type="project" value="UniProtKB-KW"/>
</dbReference>
<reference evidence="2 4" key="1">
    <citation type="submission" date="2017-02" db="EMBL/GenBank/DDBJ databases">
        <title>Draft genome sequence of Moraxella caviae CCUG 355 type strain.</title>
        <authorList>
            <person name="Engstrom-Jakobsson H."/>
            <person name="Salva-Serra F."/>
            <person name="Thorell K."/>
            <person name="Gonzales-Siles L."/>
            <person name="Karlsson R."/>
            <person name="Boulund F."/>
            <person name="Engstrand L."/>
            <person name="Moore E."/>
        </authorList>
    </citation>
    <scope>NUCLEOTIDE SEQUENCE [LARGE SCALE GENOMIC DNA]</scope>
    <source>
        <strain evidence="2 4">CCUG 355</strain>
    </source>
</reference>
<dbReference type="Proteomes" id="UP000190435">
    <property type="component" value="Unassembled WGS sequence"/>
</dbReference>
<evidence type="ECO:0000313" key="3">
    <source>
        <dbReference type="EMBL" id="STZ13941.1"/>
    </source>
</evidence>
<dbReference type="Gene3D" id="3.30.420.40">
    <property type="match status" value="1"/>
</dbReference>
<keyword evidence="3" id="KW-0131">Cell cycle</keyword>
<dbReference type="RefSeq" id="WP_078276049.1">
    <property type="nucleotide sequence ID" value="NZ_CAACXO010000018.1"/>
</dbReference>
<dbReference type="Proteomes" id="UP000255279">
    <property type="component" value="Unassembled WGS sequence"/>
</dbReference>
<dbReference type="EMBL" id="UGQE01000004">
    <property type="protein sequence ID" value="STZ13941.1"/>
    <property type="molecule type" value="Genomic_DNA"/>
</dbReference>
<dbReference type="GO" id="GO:0032153">
    <property type="term" value="C:cell division site"/>
    <property type="evidence" value="ECO:0007669"/>
    <property type="project" value="TreeGrafter"/>
</dbReference>
<dbReference type="STRING" id="34060.B0181_03240"/>
<feature type="domain" description="SHS2" evidence="1">
    <location>
        <begin position="5"/>
        <end position="203"/>
    </location>
</feature>
<gene>
    <name evidence="3" type="primary">ftsA</name>
    <name evidence="2" type="ORF">B0181_03240</name>
    <name evidence="3" type="ORF">NCTC10293_01520</name>
</gene>
<accession>A0A1T0A7N6</accession>
<evidence type="ECO:0000313" key="2">
    <source>
        <dbReference type="EMBL" id="OOR91331.1"/>
    </source>
</evidence>
<sequence length="437" mass="48127">MPELQVAIHLSSTAVYTVIGYFEGAPENRRVKIVAVGLASNEGFVGGQIRNREHLAQALHKSIQEASDMAGVKIHDACLSFASPAMASKNDFRTITVGRTNEQGEITEHGIITQEHLTEAYEMALDELVRQGLGAQQITRQAVYVDGEESKDAIGQYAAQVQVANYVMSLPESQLQQLSDIVESSGAEVHSTLFDGVVSAEYALSAEERSRGVCFIDIGASTTKVCVYYDDILLFSRCFATGGNMVDMDISADLKLSLIEAESLKVQHGTVSLDPMNKSKFLPLKRRSGGEITIMHYRLTGIIAERYRAIFNEVFGSFDEYLMGIATSGVVLAGGAAKMDGLANFLSENWGVPVRMTHPNAQVSICPKNLSDDNITLLKSYLEDNKLHSVVGSLLYQQSDQFLLDQPEYIVQYDAQGLFDKVSHGWQTFVQNIRKWF</sequence>
<keyword evidence="3" id="KW-0132">Cell division</keyword>